<reference evidence="1 2" key="1">
    <citation type="submission" date="2020-04" db="EMBL/GenBank/DDBJ databases">
        <title>Global-level population genomics: horizontal gene transfer, symbiosis and evolution in Rhizobia.</title>
        <authorList>
            <person name="Gai Y."/>
        </authorList>
    </citation>
    <scope>NUCLEOTIDE SEQUENCE [LARGE SCALE GENOMIC DNA]</scope>
    <source>
        <strain evidence="1 2">BLR33</strain>
    </source>
</reference>
<dbReference type="EMBL" id="JABDYF010000001">
    <property type="protein sequence ID" value="MBX5088316.1"/>
    <property type="molecule type" value="Genomic_DNA"/>
</dbReference>
<gene>
    <name evidence="1" type="ORF">HJB60_03880</name>
</gene>
<accession>A0ABS7IA30</accession>
<name>A0ABS7IA30_9HYPH</name>
<evidence type="ECO:0000313" key="2">
    <source>
        <dbReference type="Proteomes" id="UP000770629"/>
    </source>
</evidence>
<comment type="caution">
    <text evidence="1">The sequence shown here is derived from an EMBL/GenBank/DDBJ whole genome shotgun (WGS) entry which is preliminary data.</text>
</comment>
<dbReference type="Proteomes" id="UP000770629">
    <property type="component" value="Unassembled WGS sequence"/>
</dbReference>
<sequence>MTVKPEFLALAAVAVFLFRAFPAPPHLVGAIGISQKEVELWMMLREPPQKGRPEIVALINLIKSSPEYESLSFGQNFLFWL</sequence>
<proteinExistence type="predicted"/>
<organism evidence="1 2">
    <name type="scientific">Rhizobium lentis</name>
    <dbReference type="NCBI Taxonomy" id="1138194"/>
    <lineage>
        <taxon>Bacteria</taxon>
        <taxon>Pseudomonadati</taxon>
        <taxon>Pseudomonadota</taxon>
        <taxon>Alphaproteobacteria</taxon>
        <taxon>Hyphomicrobiales</taxon>
        <taxon>Rhizobiaceae</taxon>
        <taxon>Rhizobium/Agrobacterium group</taxon>
        <taxon>Rhizobium</taxon>
    </lineage>
</organism>
<protein>
    <submittedName>
        <fullName evidence="1">Uncharacterized protein</fullName>
    </submittedName>
</protein>
<dbReference type="RefSeq" id="WP_221118483.1">
    <property type="nucleotide sequence ID" value="NZ_JABDYF010000001.1"/>
</dbReference>
<evidence type="ECO:0000313" key="1">
    <source>
        <dbReference type="EMBL" id="MBX5088316.1"/>
    </source>
</evidence>
<keyword evidence="2" id="KW-1185">Reference proteome</keyword>